<evidence type="ECO:0000313" key="2">
    <source>
        <dbReference type="Proteomes" id="UP000670947"/>
    </source>
</evidence>
<accession>A0ABS3WBU3</accession>
<dbReference type="Pfam" id="PF14076">
    <property type="entry name" value="DUF4258"/>
    <property type="match status" value="1"/>
</dbReference>
<gene>
    <name evidence="1" type="ORF">I8J29_16395</name>
</gene>
<dbReference type="InterPro" id="IPR025354">
    <property type="entry name" value="DUF4258"/>
</dbReference>
<evidence type="ECO:0000313" key="1">
    <source>
        <dbReference type="EMBL" id="MBO7745789.1"/>
    </source>
</evidence>
<dbReference type="RefSeq" id="WP_208848617.1">
    <property type="nucleotide sequence ID" value="NZ_JAGGDJ010000012.1"/>
</dbReference>
<sequence>MHYRQVNWPYELECIRKGITGEDGFSTDISRHYMDDRLDLRGYDRTDIACAILTGTIVEGYSSEANRMRCSRSSGLVTPSRCILGRSLQGEWFIVVIGLVSTRNFRVITCMLTSFRHQQLITPLENALGVH</sequence>
<dbReference type="Proteomes" id="UP000670947">
    <property type="component" value="Unassembled WGS sequence"/>
</dbReference>
<organism evidence="1 2">
    <name type="scientific">Paenibacillus artemisiicola</name>
    <dbReference type="NCBI Taxonomy" id="1172618"/>
    <lineage>
        <taxon>Bacteria</taxon>
        <taxon>Bacillati</taxon>
        <taxon>Bacillota</taxon>
        <taxon>Bacilli</taxon>
        <taxon>Bacillales</taxon>
        <taxon>Paenibacillaceae</taxon>
        <taxon>Paenibacillus</taxon>
    </lineage>
</organism>
<name>A0ABS3WBU3_9BACL</name>
<protein>
    <submittedName>
        <fullName evidence="1">DUF4258 domain-containing protein</fullName>
    </submittedName>
</protein>
<keyword evidence="2" id="KW-1185">Reference proteome</keyword>
<proteinExistence type="predicted"/>
<reference evidence="1 2" key="1">
    <citation type="submission" date="2021-03" db="EMBL/GenBank/DDBJ databases">
        <title>Paenibacillus artemisicola MWE-103 whole genome sequence.</title>
        <authorList>
            <person name="Ham Y.J."/>
        </authorList>
    </citation>
    <scope>NUCLEOTIDE SEQUENCE [LARGE SCALE GENOMIC DNA]</scope>
    <source>
        <strain evidence="1 2">MWE-103</strain>
    </source>
</reference>
<dbReference type="EMBL" id="JAGGDJ010000012">
    <property type="protein sequence ID" value="MBO7745789.1"/>
    <property type="molecule type" value="Genomic_DNA"/>
</dbReference>
<comment type="caution">
    <text evidence="1">The sequence shown here is derived from an EMBL/GenBank/DDBJ whole genome shotgun (WGS) entry which is preliminary data.</text>
</comment>